<feature type="region of interest" description="Disordered" evidence="1">
    <location>
        <begin position="104"/>
        <end position="134"/>
    </location>
</feature>
<proteinExistence type="predicted"/>
<reference evidence="2" key="1">
    <citation type="submission" date="2022-07" db="EMBL/GenBank/DDBJ databases">
        <title>Genome Sequence of Leucocoprinus birnbaumii.</title>
        <authorList>
            <person name="Buettner E."/>
        </authorList>
    </citation>
    <scope>NUCLEOTIDE SEQUENCE</scope>
    <source>
        <strain evidence="2">VT141</strain>
    </source>
</reference>
<gene>
    <name evidence="2" type="ORF">NP233_g8521</name>
</gene>
<name>A0AAD5VPM3_9AGAR</name>
<sequence>MAKTVISATQTSASSPPPATQKSDNPQLQNHARKNPKEPQGKKARKRKAEVKATPDTTEKNLEETSGKKTKKARTKMKADSDQSDYDKAFLPITPVDLQVLTDTDLAPATSPTPIPRQAGKTKATKKKALRATTSTQEALIPILTLTLAPKPYSLSVPTNQNNSDSEDSEDKLDKKPAVVSSTDSSSEESSDKEIDVDEKETTKEKPEKDDKILFNLSNKSDITPFLKELLKQATPKQKAGKATIG</sequence>
<evidence type="ECO:0000313" key="3">
    <source>
        <dbReference type="Proteomes" id="UP001213000"/>
    </source>
</evidence>
<evidence type="ECO:0000313" key="2">
    <source>
        <dbReference type="EMBL" id="KAJ3564089.1"/>
    </source>
</evidence>
<comment type="caution">
    <text evidence="2">The sequence shown here is derived from an EMBL/GenBank/DDBJ whole genome shotgun (WGS) entry which is preliminary data.</text>
</comment>
<feature type="compositionally biased region" description="Basic and acidic residues" evidence="1">
    <location>
        <begin position="77"/>
        <end position="86"/>
    </location>
</feature>
<dbReference type="AlphaFoldDB" id="A0AAD5VPM3"/>
<organism evidence="2 3">
    <name type="scientific">Leucocoprinus birnbaumii</name>
    <dbReference type="NCBI Taxonomy" id="56174"/>
    <lineage>
        <taxon>Eukaryota</taxon>
        <taxon>Fungi</taxon>
        <taxon>Dikarya</taxon>
        <taxon>Basidiomycota</taxon>
        <taxon>Agaricomycotina</taxon>
        <taxon>Agaricomycetes</taxon>
        <taxon>Agaricomycetidae</taxon>
        <taxon>Agaricales</taxon>
        <taxon>Agaricineae</taxon>
        <taxon>Agaricaceae</taxon>
        <taxon>Leucocoprinus</taxon>
    </lineage>
</organism>
<dbReference type="EMBL" id="JANIEX010000694">
    <property type="protein sequence ID" value="KAJ3564089.1"/>
    <property type="molecule type" value="Genomic_DNA"/>
</dbReference>
<feature type="region of interest" description="Disordered" evidence="1">
    <location>
        <begin position="1"/>
        <end position="86"/>
    </location>
</feature>
<evidence type="ECO:0000256" key="1">
    <source>
        <dbReference type="SAM" id="MobiDB-lite"/>
    </source>
</evidence>
<feature type="compositionally biased region" description="Basic and acidic residues" evidence="1">
    <location>
        <begin position="50"/>
        <end position="67"/>
    </location>
</feature>
<keyword evidence="3" id="KW-1185">Reference proteome</keyword>
<feature type="region of interest" description="Disordered" evidence="1">
    <location>
        <begin position="150"/>
        <end position="215"/>
    </location>
</feature>
<feature type="compositionally biased region" description="Basic and acidic residues" evidence="1">
    <location>
        <begin position="190"/>
        <end position="213"/>
    </location>
</feature>
<protein>
    <submittedName>
        <fullName evidence="2">Uncharacterized protein</fullName>
    </submittedName>
</protein>
<accession>A0AAD5VPM3</accession>
<dbReference type="Proteomes" id="UP001213000">
    <property type="component" value="Unassembled WGS sequence"/>
</dbReference>